<dbReference type="CDD" id="cd06587">
    <property type="entry name" value="VOC"/>
    <property type="match status" value="1"/>
</dbReference>
<dbReference type="EMBL" id="JAYMRV010000008">
    <property type="protein sequence ID" value="MEM5424584.1"/>
    <property type="molecule type" value="Genomic_DNA"/>
</dbReference>
<proteinExistence type="predicted"/>
<evidence type="ECO:0000259" key="1">
    <source>
        <dbReference type="PROSITE" id="PS51819"/>
    </source>
</evidence>
<dbReference type="RefSeq" id="WP_256094883.1">
    <property type="nucleotide sequence ID" value="NZ_JAYMRV010000008.1"/>
</dbReference>
<dbReference type="InterPro" id="IPR029068">
    <property type="entry name" value="Glyas_Bleomycin-R_OHBP_Dase"/>
</dbReference>
<evidence type="ECO:0000313" key="3">
    <source>
        <dbReference type="Proteomes" id="UP001489897"/>
    </source>
</evidence>
<name>A0ABU9RY09_9BURK</name>
<organism evidence="2 3">
    <name type="scientific">Paraburkholderia ferrariae</name>
    <dbReference type="NCBI Taxonomy" id="386056"/>
    <lineage>
        <taxon>Bacteria</taxon>
        <taxon>Pseudomonadati</taxon>
        <taxon>Pseudomonadota</taxon>
        <taxon>Betaproteobacteria</taxon>
        <taxon>Burkholderiales</taxon>
        <taxon>Burkholderiaceae</taxon>
        <taxon>Paraburkholderia</taxon>
    </lineage>
</organism>
<comment type="caution">
    <text evidence="2">The sequence shown here is derived from an EMBL/GenBank/DDBJ whole genome shotgun (WGS) entry which is preliminary data.</text>
</comment>
<dbReference type="InterPro" id="IPR004360">
    <property type="entry name" value="Glyas_Fos-R_dOase_dom"/>
</dbReference>
<dbReference type="InterPro" id="IPR037523">
    <property type="entry name" value="VOC_core"/>
</dbReference>
<dbReference type="Gene3D" id="3.10.180.10">
    <property type="entry name" value="2,3-Dihydroxybiphenyl 1,2-Dioxygenase, domain 1"/>
    <property type="match status" value="1"/>
</dbReference>
<dbReference type="Pfam" id="PF00903">
    <property type="entry name" value="Glyoxalase"/>
    <property type="match status" value="1"/>
</dbReference>
<evidence type="ECO:0000313" key="2">
    <source>
        <dbReference type="EMBL" id="MEM5424584.1"/>
    </source>
</evidence>
<gene>
    <name evidence="2" type="ORF">VSR73_26405</name>
</gene>
<dbReference type="Proteomes" id="UP001489897">
    <property type="component" value="Unassembled WGS sequence"/>
</dbReference>
<reference evidence="2 3" key="1">
    <citation type="submission" date="2024-01" db="EMBL/GenBank/DDBJ databases">
        <title>The diversity of rhizobia nodulating Mimosa spp. in eleven states of Brazil covering several biomes is determined by host plant, location, and edaphic factors.</title>
        <authorList>
            <person name="Rouws L."/>
            <person name="Barauna A."/>
            <person name="Beukes C."/>
            <person name="De Faria S.M."/>
            <person name="Gross E."/>
            <person name="Dos Reis Junior F.B."/>
            <person name="Simon M."/>
            <person name="Maluk M."/>
            <person name="Odee D.W."/>
            <person name="Kenicer G."/>
            <person name="Young J.P.W."/>
            <person name="Reis V.M."/>
            <person name="Zilli J."/>
            <person name="James E.K."/>
        </authorList>
    </citation>
    <scope>NUCLEOTIDE SEQUENCE [LARGE SCALE GENOMIC DNA]</scope>
    <source>
        <strain evidence="2 3">JPY167</strain>
    </source>
</reference>
<dbReference type="PROSITE" id="PS51819">
    <property type="entry name" value="VOC"/>
    <property type="match status" value="1"/>
</dbReference>
<feature type="domain" description="VOC" evidence="1">
    <location>
        <begin position="22"/>
        <end position="133"/>
    </location>
</feature>
<sequence>MHWLQKEGEMVDTSTTRPRVIGFNHVALEVGDIEEALAFYGRIFDFQLRGKSRTMAFIDLGDQFIALQAGRKQPADDGRHVGLVVDDKEAARAALKAAGVKPLDGPFLDFRDPWGNRIEIVGYDNIQFTKAPNVLRGMGLTHLTKNESAKKELAEKGMAAS</sequence>
<protein>
    <submittedName>
        <fullName evidence="2">VOC family protein</fullName>
    </submittedName>
</protein>
<accession>A0ABU9RY09</accession>
<dbReference type="SUPFAM" id="SSF54593">
    <property type="entry name" value="Glyoxalase/Bleomycin resistance protein/Dihydroxybiphenyl dioxygenase"/>
    <property type="match status" value="1"/>
</dbReference>
<keyword evidence="3" id="KW-1185">Reference proteome</keyword>